<dbReference type="OrthoDB" id="5242236at2"/>
<evidence type="ECO:0000313" key="8">
    <source>
        <dbReference type="EMBL" id="ROO90418.1"/>
    </source>
</evidence>
<dbReference type="GO" id="GO:0030313">
    <property type="term" value="C:cell envelope"/>
    <property type="evidence" value="ECO:0007669"/>
    <property type="project" value="UniProtKB-SubCell"/>
</dbReference>
<evidence type="ECO:0000256" key="3">
    <source>
        <dbReference type="ARBA" id="ARBA00022729"/>
    </source>
</evidence>
<keyword evidence="4" id="KW-0186">Copper</keyword>
<dbReference type="GO" id="GO:0046688">
    <property type="term" value="P:response to copper ion"/>
    <property type="evidence" value="ECO:0007669"/>
    <property type="project" value="InterPro"/>
</dbReference>
<dbReference type="GO" id="GO:0005507">
    <property type="term" value="F:copper ion binding"/>
    <property type="evidence" value="ECO:0007669"/>
    <property type="project" value="InterPro"/>
</dbReference>
<dbReference type="InterPro" id="IPR032694">
    <property type="entry name" value="CopC/D"/>
</dbReference>
<dbReference type="GO" id="GO:0006825">
    <property type="term" value="P:copper ion transport"/>
    <property type="evidence" value="ECO:0007669"/>
    <property type="project" value="InterPro"/>
</dbReference>
<keyword evidence="5" id="KW-0812">Transmembrane</keyword>
<dbReference type="GO" id="GO:0042597">
    <property type="term" value="C:periplasmic space"/>
    <property type="evidence" value="ECO:0007669"/>
    <property type="project" value="InterPro"/>
</dbReference>
<dbReference type="GO" id="GO:0005886">
    <property type="term" value="C:plasma membrane"/>
    <property type="evidence" value="ECO:0007669"/>
    <property type="project" value="TreeGrafter"/>
</dbReference>
<dbReference type="EMBL" id="RJKE01000001">
    <property type="protein sequence ID" value="ROO90418.1"/>
    <property type="molecule type" value="Genomic_DNA"/>
</dbReference>
<sequence>MIGVISRASAAVALAAAAVAGPVALAAPASAHTSLTGTAPEDGSVVPAPKSVVLTFADAVILPQAVLTDAAGKEFGGKPASKGKKVTVPVRKTLQPGLHHVSWRAVSPDGHPIEGEFSFTVEGGATQAAASSARQEEEGSGPWTWIVLGVLALGLVGGGLYWASSRNDEE</sequence>
<keyword evidence="5" id="KW-0472">Membrane</keyword>
<dbReference type="RefSeq" id="WP_123669371.1">
    <property type="nucleotide sequence ID" value="NZ_RJKE01000001.1"/>
</dbReference>
<evidence type="ECO:0000256" key="4">
    <source>
        <dbReference type="ARBA" id="ARBA00023008"/>
    </source>
</evidence>
<keyword evidence="9" id="KW-1185">Reference proteome</keyword>
<feature type="signal peptide" evidence="6">
    <location>
        <begin position="1"/>
        <end position="26"/>
    </location>
</feature>
<evidence type="ECO:0000256" key="5">
    <source>
        <dbReference type="SAM" id="Phobius"/>
    </source>
</evidence>
<protein>
    <submittedName>
        <fullName evidence="8">Methionine-rich copper-binding protein CopC</fullName>
    </submittedName>
</protein>
<proteinExistence type="predicted"/>
<feature type="transmembrane region" description="Helical" evidence="5">
    <location>
        <begin position="143"/>
        <end position="163"/>
    </location>
</feature>
<dbReference type="InterPro" id="IPR014756">
    <property type="entry name" value="Ig_E-set"/>
</dbReference>
<accession>A0A3N1DBD2</accession>
<dbReference type="PANTHER" id="PTHR34820">
    <property type="entry name" value="INNER MEMBRANE PROTEIN YEBZ"/>
    <property type="match status" value="1"/>
</dbReference>
<dbReference type="SUPFAM" id="SSF81296">
    <property type="entry name" value="E set domains"/>
    <property type="match status" value="1"/>
</dbReference>
<evidence type="ECO:0000256" key="1">
    <source>
        <dbReference type="ARBA" id="ARBA00004196"/>
    </source>
</evidence>
<feature type="chain" id="PRO_5018271682" evidence="6">
    <location>
        <begin position="27"/>
        <end position="170"/>
    </location>
</feature>
<dbReference type="InterPro" id="IPR014755">
    <property type="entry name" value="Cu-Rt/internalin_Ig-like"/>
</dbReference>
<keyword evidence="5" id="KW-1133">Transmembrane helix</keyword>
<gene>
    <name evidence="8" type="ORF">EDD29_8143</name>
</gene>
<dbReference type="AlphaFoldDB" id="A0A3N1DBD2"/>
<organism evidence="8 9">
    <name type="scientific">Actinocorallia herbida</name>
    <dbReference type="NCBI Taxonomy" id="58109"/>
    <lineage>
        <taxon>Bacteria</taxon>
        <taxon>Bacillati</taxon>
        <taxon>Actinomycetota</taxon>
        <taxon>Actinomycetes</taxon>
        <taxon>Streptosporangiales</taxon>
        <taxon>Thermomonosporaceae</taxon>
        <taxon>Actinocorallia</taxon>
    </lineage>
</organism>
<comment type="caution">
    <text evidence="8">The sequence shown here is derived from an EMBL/GenBank/DDBJ whole genome shotgun (WGS) entry which is preliminary data.</text>
</comment>
<dbReference type="InterPro" id="IPR007348">
    <property type="entry name" value="CopC_dom"/>
</dbReference>
<evidence type="ECO:0000313" key="9">
    <source>
        <dbReference type="Proteomes" id="UP000272400"/>
    </source>
</evidence>
<comment type="subcellular location">
    <subcellularLocation>
        <location evidence="1">Cell envelope</location>
    </subcellularLocation>
</comment>
<dbReference type="PANTHER" id="PTHR34820:SF4">
    <property type="entry name" value="INNER MEMBRANE PROTEIN YEBZ"/>
    <property type="match status" value="1"/>
</dbReference>
<keyword evidence="2" id="KW-0479">Metal-binding</keyword>
<dbReference type="Pfam" id="PF04234">
    <property type="entry name" value="CopC"/>
    <property type="match status" value="1"/>
</dbReference>
<reference evidence="8 9" key="1">
    <citation type="submission" date="2018-11" db="EMBL/GenBank/DDBJ databases">
        <title>Sequencing the genomes of 1000 actinobacteria strains.</title>
        <authorList>
            <person name="Klenk H.-P."/>
        </authorList>
    </citation>
    <scope>NUCLEOTIDE SEQUENCE [LARGE SCALE GENOMIC DNA]</scope>
    <source>
        <strain evidence="8 9">DSM 44254</strain>
    </source>
</reference>
<keyword evidence="3 6" id="KW-0732">Signal</keyword>
<dbReference type="Gene3D" id="2.60.40.1220">
    <property type="match status" value="1"/>
</dbReference>
<dbReference type="Proteomes" id="UP000272400">
    <property type="component" value="Unassembled WGS sequence"/>
</dbReference>
<feature type="domain" description="CopC" evidence="7">
    <location>
        <begin position="32"/>
        <end position="121"/>
    </location>
</feature>
<name>A0A3N1DBD2_9ACTN</name>
<evidence type="ECO:0000256" key="2">
    <source>
        <dbReference type="ARBA" id="ARBA00022723"/>
    </source>
</evidence>
<evidence type="ECO:0000259" key="7">
    <source>
        <dbReference type="Pfam" id="PF04234"/>
    </source>
</evidence>
<evidence type="ECO:0000256" key="6">
    <source>
        <dbReference type="SAM" id="SignalP"/>
    </source>
</evidence>